<dbReference type="VEuPathDB" id="TrichDB:TVAGG3_0303190"/>
<keyword evidence="3" id="KW-1185">Reference proteome</keyword>
<organism evidence="2 3">
    <name type="scientific">Trichomonas vaginalis (strain ATCC PRA-98 / G3)</name>
    <dbReference type="NCBI Taxonomy" id="412133"/>
    <lineage>
        <taxon>Eukaryota</taxon>
        <taxon>Metamonada</taxon>
        <taxon>Parabasalia</taxon>
        <taxon>Trichomonadida</taxon>
        <taxon>Trichomonadidae</taxon>
        <taxon>Trichomonas</taxon>
    </lineage>
</organism>
<feature type="compositionally biased region" description="Low complexity" evidence="1">
    <location>
        <begin position="37"/>
        <end position="51"/>
    </location>
</feature>
<feature type="compositionally biased region" description="Polar residues" evidence="1">
    <location>
        <begin position="62"/>
        <end position="85"/>
    </location>
</feature>
<dbReference type="AlphaFoldDB" id="A2DHQ8"/>
<proteinExistence type="predicted"/>
<dbReference type="VEuPathDB" id="TrichDB:TVAG_366140"/>
<dbReference type="KEGG" id="tva:5465640"/>
<reference evidence="2" key="1">
    <citation type="submission" date="2006-10" db="EMBL/GenBank/DDBJ databases">
        <authorList>
            <person name="Amadeo P."/>
            <person name="Zhao Q."/>
            <person name="Wortman J."/>
            <person name="Fraser-Liggett C."/>
            <person name="Carlton J."/>
        </authorList>
    </citation>
    <scope>NUCLEOTIDE SEQUENCE</scope>
    <source>
        <strain evidence="2">G3</strain>
    </source>
</reference>
<gene>
    <name evidence="2" type="ORF">TVAG_366140</name>
</gene>
<protein>
    <submittedName>
        <fullName evidence="2">Uncharacterized protein</fullName>
    </submittedName>
</protein>
<feature type="compositionally biased region" description="Polar residues" evidence="1">
    <location>
        <begin position="12"/>
        <end position="26"/>
    </location>
</feature>
<dbReference type="InParanoid" id="A2DHQ8"/>
<name>A2DHQ8_TRIV3</name>
<dbReference type="Proteomes" id="UP000001542">
    <property type="component" value="Unassembled WGS sequence"/>
</dbReference>
<evidence type="ECO:0000313" key="2">
    <source>
        <dbReference type="EMBL" id="EAY20106.1"/>
    </source>
</evidence>
<evidence type="ECO:0000313" key="3">
    <source>
        <dbReference type="Proteomes" id="UP000001542"/>
    </source>
</evidence>
<reference evidence="2" key="2">
    <citation type="journal article" date="2007" name="Science">
        <title>Draft genome sequence of the sexually transmitted pathogen Trichomonas vaginalis.</title>
        <authorList>
            <person name="Carlton J.M."/>
            <person name="Hirt R.P."/>
            <person name="Silva J.C."/>
            <person name="Delcher A.L."/>
            <person name="Schatz M."/>
            <person name="Zhao Q."/>
            <person name="Wortman J.R."/>
            <person name="Bidwell S.L."/>
            <person name="Alsmark U.C.M."/>
            <person name="Besteiro S."/>
            <person name="Sicheritz-Ponten T."/>
            <person name="Noel C.J."/>
            <person name="Dacks J.B."/>
            <person name="Foster P.G."/>
            <person name="Simillion C."/>
            <person name="Van de Peer Y."/>
            <person name="Miranda-Saavedra D."/>
            <person name="Barton G.J."/>
            <person name="Westrop G.D."/>
            <person name="Mueller S."/>
            <person name="Dessi D."/>
            <person name="Fiori P.L."/>
            <person name="Ren Q."/>
            <person name="Paulsen I."/>
            <person name="Zhang H."/>
            <person name="Bastida-Corcuera F.D."/>
            <person name="Simoes-Barbosa A."/>
            <person name="Brown M.T."/>
            <person name="Hayes R.D."/>
            <person name="Mukherjee M."/>
            <person name="Okumura C.Y."/>
            <person name="Schneider R."/>
            <person name="Smith A.J."/>
            <person name="Vanacova S."/>
            <person name="Villalvazo M."/>
            <person name="Haas B.J."/>
            <person name="Pertea M."/>
            <person name="Feldblyum T.V."/>
            <person name="Utterback T.R."/>
            <person name="Shu C.L."/>
            <person name="Osoegawa K."/>
            <person name="de Jong P.J."/>
            <person name="Hrdy I."/>
            <person name="Horvathova L."/>
            <person name="Zubacova Z."/>
            <person name="Dolezal P."/>
            <person name="Malik S.B."/>
            <person name="Logsdon J.M. Jr."/>
            <person name="Henze K."/>
            <person name="Gupta A."/>
            <person name="Wang C.C."/>
            <person name="Dunne R.L."/>
            <person name="Upcroft J.A."/>
            <person name="Upcroft P."/>
            <person name="White O."/>
            <person name="Salzberg S.L."/>
            <person name="Tang P."/>
            <person name="Chiu C.-H."/>
            <person name="Lee Y.-S."/>
            <person name="Embley T.M."/>
            <person name="Coombs G.H."/>
            <person name="Mottram J.C."/>
            <person name="Tachezy J."/>
            <person name="Fraser-Liggett C.M."/>
            <person name="Johnson P.J."/>
        </authorList>
    </citation>
    <scope>NUCLEOTIDE SEQUENCE [LARGE SCALE GENOMIC DNA]</scope>
    <source>
        <strain evidence="2">G3</strain>
    </source>
</reference>
<dbReference type="OrthoDB" id="10656592at2759"/>
<accession>A2DHQ8</accession>
<sequence length="242" mass="27533">MIENLKRGNATPRMQQNKNRIMQSSIFGDAPEEKPTQNYNYQPPQNPLQQYSPKQYDYSRPKASNYSPQYRQSQNQSASFPSTQPLNIPSFKGLVQPSRIPDLSPFPVVSVNPISLNDTYDFSMKPKSGLRATSKSLQFKPSVELKNMRDHMSQDLRTFSNRFNSLELNAPVELNMADFKGTSSATQSKSTLPPLSKSLNTTLRKPLDKNVMESVSNEYAMQKGTFGFSTKSEFIMPNDYRY</sequence>
<dbReference type="RefSeq" id="XP_001581092.1">
    <property type="nucleotide sequence ID" value="XM_001581042.1"/>
</dbReference>
<dbReference type="EMBL" id="DS113201">
    <property type="protein sequence ID" value="EAY20106.1"/>
    <property type="molecule type" value="Genomic_DNA"/>
</dbReference>
<evidence type="ECO:0000256" key="1">
    <source>
        <dbReference type="SAM" id="MobiDB-lite"/>
    </source>
</evidence>
<feature type="region of interest" description="Disordered" evidence="1">
    <location>
        <begin position="1"/>
        <end position="85"/>
    </location>
</feature>